<dbReference type="Pfam" id="PF00395">
    <property type="entry name" value="SLH"/>
    <property type="match status" value="1"/>
</dbReference>
<evidence type="ECO:0000256" key="1">
    <source>
        <dbReference type="SAM" id="MobiDB-lite"/>
    </source>
</evidence>
<dbReference type="InterPro" id="IPR001119">
    <property type="entry name" value="SLH_dom"/>
</dbReference>
<dbReference type="PROSITE" id="PS51318">
    <property type="entry name" value="TAT"/>
    <property type="match status" value="1"/>
</dbReference>
<feature type="compositionally biased region" description="Low complexity" evidence="1">
    <location>
        <begin position="95"/>
        <end position="141"/>
    </location>
</feature>
<organism evidence="4 5">
    <name type="scientific">Leucobacter chromiireducens subsp. solipictus</name>
    <dbReference type="NCBI Taxonomy" id="398235"/>
    <lineage>
        <taxon>Bacteria</taxon>
        <taxon>Bacillati</taxon>
        <taxon>Actinomycetota</taxon>
        <taxon>Actinomycetes</taxon>
        <taxon>Micrococcales</taxon>
        <taxon>Microbacteriaceae</taxon>
        <taxon>Leucobacter</taxon>
    </lineage>
</organism>
<feature type="domain" description="SLH" evidence="3">
    <location>
        <begin position="509"/>
        <end position="573"/>
    </location>
</feature>
<evidence type="ECO:0000313" key="4">
    <source>
        <dbReference type="EMBL" id="MBL3678281.1"/>
    </source>
</evidence>
<feature type="signal peptide" evidence="2">
    <location>
        <begin position="1"/>
        <end position="34"/>
    </location>
</feature>
<feature type="chain" id="PRO_5046975331" description="SLH domain-containing protein" evidence="2">
    <location>
        <begin position="35"/>
        <end position="702"/>
    </location>
</feature>
<feature type="compositionally biased region" description="Low complexity" evidence="1">
    <location>
        <begin position="53"/>
        <end position="67"/>
    </location>
</feature>
<evidence type="ECO:0000313" key="5">
    <source>
        <dbReference type="Proteomes" id="UP001645859"/>
    </source>
</evidence>
<dbReference type="RefSeq" id="WP_202343506.1">
    <property type="nucleotide sequence ID" value="NZ_BAAAPI010000001.1"/>
</dbReference>
<proteinExistence type="predicted"/>
<protein>
    <recommendedName>
        <fullName evidence="3">SLH domain-containing protein</fullName>
    </recommendedName>
</protein>
<comment type="caution">
    <text evidence="4">The sequence shown here is derived from an EMBL/GenBank/DDBJ whole genome shotgun (WGS) entry which is preliminary data.</text>
</comment>
<reference evidence="4 5" key="1">
    <citation type="submission" date="2018-09" db="EMBL/GenBank/DDBJ databases">
        <title>Comparative genomics of Leucobacter spp.</title>
        <authorList>
            <person name="Reis A.C."/>
            <person name="Kolvenbach B.A."/>
            <person name="Corvini P.F.X."/>
            <person name="Nunes O.C."/>
        </authorList>
    </citation>
    <scope>NUCLEOTIDE SEQUENCE [LARGE SCALE GENOMIC DNA]</scope>
    <source>
        <strain evidence="4 5">TAN 31504</strain>
    </source>
</reference>
<keyword evidence="2" id="KW-0732">Signal</keyword>
<feature type="region of interest" description="Disordered" evidence="1">
    <location>
        <begin position="40"/>
        <end position="173"/>
    </location>
</feature>
<dbReference type="InterPro" id="IPR006311">
    <property type="entry name" value="TAT_signal"/>
</dbReference>
<feature type="domain" description="SLH" evidence="3">
    <location>
        <begin position="574"/>
        <end position="640"/>
    </location>
</feature>
<evidence type="ECO:0000259" key="3">
    <source>
        <dbReference type="PROSITE" id="PS51272"/>
    </source>
</evidence>
<dbReference type="PROSITE" id="PS51272">
    <property type="entry name" value="SLH"/>
    <property type="match status" value="2"/>
</dbReference>
<evidence type="ECO:0000256" key="2">
    <source>
        <dbReference type="SAM" id="SignalP"/>
    </source>
</evidence>
<dbReference type="EMBL" id="QYAC01000001">
    <property type="protein sequence ID" value="MBL3678281.1"/>
    <property type="molecule type" value="Genomic_DNA"/>
</dbReference>
<sequence length="702" mass="73628">MHPTPSRRSRLSRSLASCAAIAILASGIGLTTGAAAHAELPRSGPAAHQIEGPVADPADAADAVSEPTSEEQETPETPEPGETVPPTPGAGDDTSVVPAAPEAPGEPDPSAVTPPAEESVETPAPAPEPSAETPPTSSAPSIRTQEPSGPVTHSAGSIPEVEPNGSTARAQDLPLGTQVNAKFGPSADCDNFSDCDVFRINAPSAGRLTLDLRFASTLGTNAALLVTITNAAGTVTHKAELSSADYSGAKLRNTFLSVSAGVSYITVKARVESFGATPVWRNQPYTLVAQVAPALVELEPNSSTSRATPLPLGRTLTGATLTPDCSNNFSDCDFYRVTVPSRTSMTVDFRASCKIGTARPYEVAVLDNAGSTVRSIKLGGPDCAGAPFAVTLPAGNAYIMVAAHADARGKAISGVPYTLTASMKVTASTPTISGGTSVGSTLTAKPGKWGPGTMKFAYQWKRDGTAIAQATGTTYRLTKSDVGRNITVTVTGSREGVGSASRTSAKKFIPTTFIDVGRGHKFYTEIQWMYDTKRTTGIRTAKGLAYQPKSGVTREAMAAFLFRQEAKKGYTPPKKSPFRDVPTSHKFYTEIAWMYEQGISTGSKTSAGREYRPKSGVSREAMAAFLFRLRAPESTPAPKAAPFADVGTGHKFAREIAWMKSSKLSTGSQIGGRIVYQPGTTVSREAMAAFLYRMDRSVPPKR</sequence>
<dbReference type="Gene3D" id="2.60.40.2700">
    <property type="match status" value="1"/>
</dbReference>
<dbReference type="Gene3D" id="2.60.120.380">
    <property type="match status" value="2"/>
</dbReference>
<gene>
    <name evidence="4" type="ORF">D3230_03035</name>
</gene>
<keyword evidence="5" id="KW-1185">Reference proteome</keyword>
<accession>A0ABS1SCL3</accession>
<name>A0ABS1SCL3_9MICO</name>
<dbReference type="Proteomes" id="UP001645859">
    <property type="component" value="Unassembled WGS sequence"/>
</dbReference>